<protein>
    <recommendedName>
        <fullName evidence="2">TF-B3 domain-containing protein</fullName>
    </recommendedName>
</protein>
<evidence type="ECO:0000313" key="3">
    <source>
        <dbReference type="EMBL" id="KAG6663233.1"/>
    </source>
</evidence>
<feature type="domain" description="TF-B3" evidence="2">
    <location>
        <begin position="406"/>
        <end position="505"/>
    </location>
</feature>
<dbReference type="InterPro" id="IPR050655">
    <property type="entry name" value="Plant_B3_domain"/>
</dbReference>
<keyword evidence="4" id="KW-1185">Reference proteome</keyword>
<dbReference type="PROSITE" id="PS50863">
    <property type="entry name" value="B3"/>
    <property type="match status" value="2"/>
</dbReference>
<organism evidence="3 4">
    <name type="scientific">Carya illinoinensis</name>
    <name type="common">Pecan</name>
    <dbReference type="NCBI Taxonomy" id="32201"/>
    <lineage>
        <taxon>Eukaryota</taxon>
        <taxon>Viridiplantae</taxon>
        <taxon>Streptophyta</taxon>
        <taxon>Embryophyta</taxon>
        <taxon>Tracheophyta</taxon>
        <taxon>Spermatophyta</taxon>
        <taxon>Magnoliopsida</taxon>
        <taxon>eudicotyledons</taxon>
        <taxon>Gunneridae</taxon>
        <taxon>Pentapetalae</taxon>
        <taxon>rosids</taxon>
        <taxon>fabids</taxon>
        <taxon>Fagales</taxon>
        <taxon>Juglandaceae</taxon>
        <taxon>Carya</taxon>
    </lineage>
</organism>
<evidence type="ECO:0000259" key="2">
    <source>
        <dbReference type="PROSITE" id="PS50863"/>
    </source>
</evidence>
<dbReference type="AlphaFoldDB" id="A0A8T1RA51"/>
<dbReference type="InterPro" id="IPR003340">
    <property type="entry name" value="B3_DNA-bd"/>
</dbReference>
<proteinExistence type="predicted"/>
<feature type="compositionally biased region" description="Basic residues" evidence="1">
    <location>
        <begin position="21"/>
        <end position="37"/>
    </location>
</feature>
<accession>A0A8T1RA51</accession>
<comment type="caution">
    <text evidence="3">The sequence shown here is derived from an EMBL/GenBank/DDBJ whole genome shotgun (WGS) entry which is preliminary data.</text>
</comment>
<dbReference type="SMART" id="SM01019">
    <property type="entry name" value="B3"/>
    <property type="match status" value="3"/>
</dbReference>
<gene>
    <name evidence="3" type="ORF">CIPAW_02G012800</name>
</gene>
<feature type="domain" description="TF-B3" evidence="2">
    <location>
        <begin position="231"/>
        <end position="324"/>
    </location>
</feature>
<feature type="compositionally biased region" description="Polar residues" evidence="1">
    <location>
        <begin position="39"/>
        <end position="48"/>
    </location>
</feature>
<evidence type="ECO:0000313" key="4">
    <source>
        <dbReference type="Proteomes" id="UP000811609"/>
    </source>
</evidence>
<dbReference type="EMBL" id="CM031810">
    <property type="protein sequence ID" value="KAG6663233.1"/>
    <property type="molecule type" value="Genomic_DNA"/>
</dbReference>
<dbReference type="PANTHER" id="PTHR31920:SF135">
    <property type="entry name" value="B3 DOMAIN-CONTAINING PROTEIN OS03G0621600-RELATED"/>
    <property type="match status" value="1"/>
</dbReference>
<dbReference type="PANTHER" id="PTHR31920">
    <property type="entry name" value="B3 DOMAIN-CONTAINING"/>
    <property type="match status" value="1"/>
</dbReference>
<dbReference type="GO" id="GO:0003677">
    <property type="term" value="F:DNA binding"/>
    <property type="evidence" value="ECO:0007669"/>
    <property type="project" value="InterPro"/>
</dbReference>
<dbReference type="Pfam" id="PF02362">
    <property type="entry name" value="B3"/>
    <property type="match status" value="3"/>
</dbReference>
<sequence>MEQTGSDSHAQILDDFPTLPKTRKKSPLPSSRPHKMMRTNLSAKTASTSNLSRLVPHYQSKDAKVKKLKAQANLYPTKQELDGAKLVPTTKRCPKSKTLRMTRMLNVDEKARALQRASGFKTESPCFKVVLQPSYICRGCKMTVLGRFLGIKQSGQMVMLLVGGKSWLVKFRSYPHSSSVAFTRGWSTFVKDNSLQRKVFENKNKRKEERAKTTTAMSRVWRQHSFPDDGPEFFKVFLPFTSSHQISIPPAFIKHFNGTIPKKAILIDHTGNSWPVGLEQINRRLCFKYGWQRFASDHSLEFGDFIIFKYTKSCTFKVKIFSKTGCVKYEAKATGKTIPYSEEGTIEERVCGRLTRAGKRKLLEICLEKNEEAGGLPKAGRQTSRTIVEQKKSTNVARFVTPKNPFCVMSISTREQNFTSQFLHKSVVEAFNIKLNQDMVICSPNEEKFPVKVLFWKNGRIIIGKGWSAFARKNNVRPKDQCVFEFVLGRGNICSEMRVQILQGKARIEELFKHRYQYRKKKA</sequence>
<reference evidence="3" key="1">
    <citation type="submission" date="2020-12" db="EMBL/GenBank/DDBJ databases">
        <title>WGS assembly of Carya illinoinensis cv. Pawnee.</title>
        <authorList>
            <person name="Platts A."/>
            <person name="Shu S."/>
            <person name="Wright S."/>
            <person name="Barry K."/>
            <person name="Edger P."/>
            <person name="Pires J.C."/>
            <person name="Schmutz J."/>
        </authorList>
    </citation>
    <scope>NUCLEOTIDE SEQUENCE</scope>
    <source>
        <tissue evidence="3">Leaf</tissue>
    </source>
</reference>
<name>A0A8T1RA51_CARIL</name>
<dbReference type="Proteomes" id="UP000811609">
    <property type="component" value="Chromosome 2"/>
</dbReference>
<feature type="region of interest" description="Disordered" evidence="1">
    <location>
        <begin position="1"/>
        <end position="48"/>
    </location>
</feature>
<dbReference type="CDD" id="cd10017">
    <property type="entry name" value="B3_DNA"/>
    <property type="match status" value="3"/>
</dbReference>
<evidence type="ECO:0000256" key="1">
    <source>
        <dbReference type="SAM" id="MobiDB-lite"/>
    </source>
</evidence>